<feature type="chain" id="PRO_5040270245" description="Reelin domain-containing protein" evidence="1">
    <location>
        <begin position="24"/>
        <end position="189"/>
    </location>
</feature>
<protein>
    <recommendedName>
        <fullName evidence="4">Reelin domain-containing protein</fullName>
    </recommendedName>
</protein>
<organism evidence="2 3">
    <name type="scientific">Holothuria leucospilota</name>
    <name type="common">Black long sea cucumber</name>
    <name type="synonym">Mertensiothuria leucospilota</name>
    <dbReference type="NCBI Taxonomy" id="206669"/>
    <lineage>
        <taxon>Eukaryota</taxon>
        <taxon>Metazoa</taxon>
        <taxon>Echinodermata</taxon>
        <taxon>Eleutherozoa</taxon>
        <taxon>Echinozoa</taxon>
        <taxon>Holothuroidea</taxon>
        <taxon>Aspidochirotacea</taxon>
        <taxon>Aspidochirotida</taxon>
        <taxon>Holothuriidae</taxon>
        <taxon>Holothuria</taxon>
    </lineage>
</organism>
<evidence type="ECO:0000313" key="2">
    <source>
        <dbReference type="EMBL" id="KAJ8024523.1"/>
    </source>
</evidence>
<feature type="signal peptide" evidence="1">
    <location>
        <begin position="1"/>
        <end position="23"/>
    </location>
</feature>
<comment type="caution">
    <text evidence="2">The sequence shown here is derived from an EMBL/GenBank/DDBJ whole genome shotgun (WGS) entry which is preliminary data.</text>
</comment>
<keyword evidence="1" id="KW-0732">Signal</keyword>
<evidence type="ECO:0000313" key="3">
    <source>
        <dbReference type="Proteomes" id="UP001152320"/>
    </source>
</evidence>
<dbReference type="AlphaFoldDB" id="A0A9Q0YL82"/>
<evidence type="ECO:0000256" key="1">
    <source>
        <dbReference type="SAM" id="SignalP"/>
    </source>
</evidence>
<reference evidence="2" key="1">
    <citation type="submission" date="2021-10" db="EMBL/GenBank/DDBJ databases">
        <title>Tropical sea cucumber genome reveals ecological adaptation and Cuvierian tubules defense mechanism.</title>
        <authorList>
            <person name="Chen T."/>
        </authorList>
    </citation>
    <scope>NUCLEOTIDE SEQUENCE</scope>
    <source>
        <strain evidence="2">Nanhai2018</strain>
        <tissue evidence="2">Muscle</tissue>
    </source>
</reference>
<sequence length="189" mass="21890">MEWYGWSPLLTSVILLMIFGTFATNPRHHINVCRYVPSDEELQEIIDRQGDLNDGENVNEYSHKVIKIKKFSPREGILISILEDEDEEPQQYLYLAQALLSSGKPVGHFKTFDDYLPMRKCGEKEVFYNDENIEIPGDELLNGGVTFEWIAPDKKIKGSVTVLVTKVNMNLLHRHEYERTEQETDEPTD</sequence>
<proteinExistence type="predicted"/>
<keyword evidence="3" id="KW-1185">Reference proteome</keyword>
<accession>A0A9Q0YL82</accession>
<dbReference type="Proteomes" id="UP001152320">
    <property type="component" value="Chromosome 18"/>
</dbReference>
<evidence type="ECO:0008006" key="4">
    <source>
        <dbReference type="Google" id="ProtNLM"/>
    </source>
</evidence>
<name>A0A9Q0YL82_HOLLE</name>
<dbReference type="EMBL" id="JAIZAY010000018">
    <property type="protein sequence ID" value="KAJ8024523.1"/>
    <property type="molecule type" value="Genomic_DNA"/>
</dbReference>
<gene>
    <name evidence="2" type="ORF">HOLleu_34452</name>
</gene>
<dbReference type="OrthoDB" id="10143347at2759"/>